<dbReference type="PROSITE" id="PS51379">
    <property type="entry name" value="4FE4S_FER_2"/>
    <property type="match status" value="2"/>
</dbReference>
<evidence type="ECO:0000256" key="1">
    <source>
        <dbReference type="ARBA" id="ARBA00001966"/>
    </source>
</evidence>
<feature type="domain" description="4Fe-4S ferredoxin-type" evidence="8">
    <location>
        <begin position="1"/>
        <end position="28"/>
    </location>
</feature>
<keyword evidence="7" id="KW-0411">Iron-sulfur</keyword>
<reference evidence="9 10" key="1">
    <citation type="submission" date="2016-02" db="EMBL/GenBank/DDBJ databases">
        <title>Genome sequence of Moorella mulderi DSM 14980.</title>
        <authorList>
            <person name="Poehlein A."/>
            <person name="Daniel R."/>
        </authorList>
    </citation>
    <scope>NUCLEOTIDE SEQUENCE [LARGE SCALE GENOMIC DNA]</scope>
    <source>
        <strain evidence="9 10">DSM 14980</strain>
    </source>
</reference>
<dbReference type="GO" id="GO:0051539">
    <property type="term" value="F:4 iron, 4 sulfur cluster binding"/>
    <property type="evidence" value="ECO:0007669"/>
    <property type="project" value="UniProtKB-KW"/>
</dbReference>
<gene>
    <name evidence="9" type="ORF">MOMUL_17160</name>
</gene>
<evidence type="ECO:0000256" key="6">
    <source>
        <dbReference type="ARBA" id="ARBA00023004"/>
    </source>
</evidence>
<comment type="function">
    <text evidence="2">Ferredoxins are iron-sulfur proteins that transfer electrons in a wide variety of metabolic reactions.</text>
</comment>
<evidence type="ECO:0000256" key="5">
    <source>
        <dbReference type="ARBA" id="ARBA00022723"/>
    </source>
</evidence>
<accession>A0A151AWY9</accession>
<protein>
    <recommendedName>
        <fullName evidence="3">Ferredoxin</fullName>
    </recommendedName>
</protein>
<dbReference type="InterPro" id="IPR017900">
    <property type="entry name" value="4Fe4S_Fe_S_CS"/>
</dbReference>
<proteinExistence type="predicted"/>
<dbReference type="InterPro" id="IPR017896">
    <property type="entry name" value="4Fe4S_Fe-S-bd"/>
</dbReference>
<feature type="domain" description="4Fe-4S ferredoxin-type" evidence="8">
    <location>
        <begin position="29"/>
        <end position="56"/>
    </location>
</feature>
<name>A0A151AWY9_9FIRM</name>
<evidence type="ECO:0000259" key="8">
    <source>
        <dbReference type="PROSITE" id="PS51379"/>
    </source>
</evidence>
<dbReference type="PROSITE" id="PS00198">
    <property type="entry name" value="4FE4S_FER_1"/>
    <property type="match status" value="1"/>
</dbReference>
<dbReference type="SUPFAM" id="SSF54862">
    <property type="entry name" value="4Fe-4S ferredoxins"/>
    <property type="match status" value="1"/>
</dbReference>
<comment type="cofactor">
    <cofactor evidence="1">
        <name>[4Fe-4S] cluster</name>
        <dbReference type="ChEBI" id="CHEBI:49883"/>
    </cofactor>
</comment>
<dbReference type="Pfam" id="PF00037">
    <property type="entry name" value="Fer4"/>
    <property type="match status" value="2"/>
</dbReference>
<sequence>MPHRITEECLSCGVCADECPQGAISEGEDTYVIDPELCTDCGTCLEACPNEAIVEE</sequence>
<evidence type="ECO:0000313" key="10">
    <source>
        <dbReference type="Proteomes" id="UP000075670"/>
    </source>
</evidence>
<dbReference type="OrthoDB" id="9803397at2"/>
<dbReference type="PANTHER" id="PTHR24960:SF79">
    <property type="entry name" value="PHOTOSYSTEM I IRON-SULFUR CENTER"/>
    <property type="match status" value="1"/>
</dbReference>
<keyword evidence="5" id="KW-0479">Metal-binding</keyword>
<evidence type="ECO:0000256" key="4">
    <source>
        <dbReference type="ARBA" id="ARBA00022485"/>
    </source>
</evidence>
<dbReference type="PANTHER" id="PTHR24960">
    <property type="entry name" value="PHOTOSYSTEM I IRON-SULFUR CENTER-RELATED"/>
    <property type="match status" value="1"/>
</dbReference>
<dbReference type="InterPro" id="IPR050157">
    <property type="entry name" value="PSI_iron-sulfur_center"/>
</dbReference>
<evidence type="ECO:0000256" key="7">
    <source>
        <dbReference type="ARBA" id="ARBA00023014"/>
    </source>
</evidence>
<keyword evidence="10" id="KW-1185">Reference proteome</keyword>
<organism evidence="9 10">
    <name type="scientific">Moorella mulderi DSM 14980</name>
    <dbReference type="NCBI Taxonomy" id="1122241"/>
    <lineage>
        <taxon>Bacteria</taxon>
        <taxon>Bacillati</taxon>
        <taxon>Bacillota</taxon>
        <taxon>Clostridia</taxon>
        <taxon>Neomoorellales</taxon>
        <taxon>Neomoorellaceae</taxon>
        <taxon>Neomoorella</taxon>
    </lineage>
</organism>
<dbReference type="AlphaFoldDB" id="A0A151AWY9"/>
<comment type="caution">
    <text evidence="9">The sequence shown here is derived from an EMBL/GenBank/DDBJ whole genome shotgun (WGS) entry which is preliminary data.</text>
</comment>
<dbReference type="GO" id="GO:0046872">
    <property type="term" value="F:metal ion binding"/>
    <property type="evidence" value="ECO:0007669"/>
    <property type="project" value="UniProtKB-KW"/>
</dbReference>
<keyword evidence="4" id="KW-0004">4Fe-4S</keyword>
<evidence type="ECO:0000313" key="9">
    <source>
        <dbReference type="EMBL" id="KYH32141.1"/>
    </source>
</evidence>
<evidence type="ECO:0000256" key="3">
    <source>
        <dbReference type="ARBA" id="ARBA00013529"/>
    </source>
</evidence>
<dbReference type="Gene3D" id="3.30.70.20">
    <property type="match status" value="1"/>
</dbReference>
<dbReference type="Proteomes" id="UP000075670">
    <property type="component" value="Unassembled WGS sequence"/>
</dbReference>
<dbReference type="PATRIC" id="fig|1122241.3.peg.1813"/>
<dbReference type="RefSeq" id="WP_062283985.1">
    <property type="nucleotide sequence ID" value="NZ_LTBC01000005.1"/>
</dbReference>
<keyword evidence="6" id="KW-0408">Iron</keyword>
<evidence type="ECO:0000256" key="2">
    <source>
        <dbReference type="ARBA" id="ARBA00003532"/>
    </source>
</evidence>
<dbReference type="EMBL" id="LTBC01000005">
    <property type="protein sequence ID" value="KYH32141.1"/>
    <property type="molecule type" value="Genomic_DNA"/>
</dbReference>